<organism evidence="2 3">
    <name type="scientific">Ketogulonicigenium robustum</name>
    <dbReference type="NCBI Taxonomy" id="92947"/>
    <lineage>
        <taxon>Bacteria</taxon>
        <taxon>Pseudomonadati</taxon>
        <taxon>Pseudomonadota</taxon>
        <taxon>Alphaproteobacteria</taxon>
        <taxon>Rhodobacterales</taxon>
        <taxon>Roseobacteraceae</taxon>
        <taxon>Ketogulonicigenium</taxon>
    </lineage>
</organism>
<dbReference type="AlphaFoldDB" id="A0A1W6NZI9"/>
<protein>
    <recommendedName>
        <fullName evidence="1">Haem-binding uptake Tiki superfamily ChaN domain-containing protein</fullName>
    </recommendedName>
</protein>
<dbReference type="RefSeq" id="WP_085786137.1">
    <property type="nucleotide sequence ID" value="NZ_CP019937.1"/>
</dbReference>
<dbReference type="SUPFAM" id="SSF159501">
    <property type="entry name" value="EreA/ChaN-like"/>
    <property type="match status" value="1"/>
</dbReference>
<reference evidence="2 3" key="1">
    <citation type="submission" date="2017-02" db="EMBL/GenBank/DDBJ databases">
        <title>Ketogulonicigenium robustum SPU B003 Genome sequencing and assembly.</title>
        <authorList>
            <person name="Li Y."/>
            <person name="Liu L."/>
            <person name="Wang C."/>
            <person name="Zhang M."/>
            <person name="Zhang T."/>
            <person name="Zhang Y."/>
        </authorList>
    </citation>
    <scope>NUCLEOTIDE SEQUENCE [LARGE SCALE GENOMIC DNA]</scope>
    <source>
        <strain evidence="2 3">SPU_B003</strain>
    </source>
</reference>
<accession>A0A1W6NZI9</accession>
<dbReference type="Gene3D" id="3.40.50.11550">
    <property type="match status" value="1"/>
</dbReference>
<evidence type="ECO:0000313" key="3">
    <source>
        <dbReference type="Proteomes" id="UP000242447"/>
    </source>
</evidence>
<name>A0A1W6NZI9_9RHOB</name>
<dbReference type="OrthoDB" id="9795827at2"/>
<dbReference type="STRING" id="92947.BVG79_01278"/>
<dbReference type="Proteomes" id="UP000242447">
    <property type="component" value="Chromosome"/>
</dbReference>
<evidence type="ECO:0000313" key="2">
    <source>
        <dbReference type="EMBL" id="ARO14624.1"/>
    </source>
</evidence>
<dbReference type="EMBL" id="CP019937">
    <property type="protein sequence ID" value="ARO14624.1"/>
    <property type="molecule type" value="Genomic_DNA"/>
</dbReference>
<evidence type="ECO:0000259" key="1">
    <source>
        <dbReference type="Pfam" id="PF04187"/>
    </source>
</evidence>
<dbReference type="CDD" id="cd14727">
    <property type="entry name" value="ChanN-like"/>
    <property type="match status" value="1"/>
</dbReference>
<proteinExistence type="predicted"/>
<sequence>MQAKWRDASGAAISHAAIMARAARADAVLLGERHDRPDHHLWQAYVVAGLAAHRPVVVGFEMFPARLNAVLAEWVNGELDEAAFLEKAEWGTVWGFDADLYMPIFRLCRALGLPMAGLNVPRALVRAVGESGWDGIEPADRAGLTPAAPSPMAYRQFIFDLTGGGRPDRKAQSAADPAFDRFIRAQEVWDRAFATHIVQAKADHPDALVVGIIGMGHLQFGGGVGFQLGTLGLQDSLALLPVAEGDAMPAPGAADGVCLLPRLPPQG</sequence>
<feature type="domain" description="Haem-binding uptake Tiki superfamily ChaN" evidence="1">
    <location>
        <begin position="19"/>
        <end position="224"/>
    </location>
</feature>
<keyword evidence="3" id="KW-1185">Reference proteome</keyword>
<dbReference type="InterPro" id="IPR007314">
    <property type="entry name" value="Cofac_haem-bd_dom"/>
</dbReference>
<dbReference type="KEGG" id="kro:BVG79_01278"/>
<dbReference type="Pfam" id="PF04187">
    <property type="entry name" value="Cofac_haem_bdg"/>
    <property type="match status" value="1"/>
</dbReference>
<gene>
    <name evidence="2" type="ORF">BVG79_01278</name>
</gene>